<dbReference type="PANTHER" id="PTHR34401:SF3">
    <property type="entry name" value="DB DOMAIN-CONTAINING PROTEIN"/>
    <property type="match status" value="1"/>
</dbReference>
<gene>
    <name evidence="2" type="ORF">PENTCL1PPCAC_2596</name>
</gene>
<dbReference type="AlphaFoldDB" id="A0AAV5SLA0"/>
<dbReference type="Proteomes" id="UP001432027">
    <property type="component" value="Unassembled WGS sequence"/>
</dbReference>
<comment type="caution">
    <text evidence="2">The sequence shown here is derived from an EMBL/GenBank/DDBJ whole genome shotgun (WGS) entry which is preliminary data.</text>
</comment>
<feature type="non-terminal residue" evidence="2">
    <location>
        <position position="382"/>
    </location>
</feature>
<dbReference type="PANTHER" id="PTHR34401">
    <property type="entry name" value="PROTEIN CBG12388-RELATED"/>
    <property type="match status" value="1"/>
</dbReference>
<accession>A0AAV5SLA0</accession>
<protein>
    <submittedName>
        <fullName evidence="2">Uncharacterized protein</fullName>
    </submittedName>
</protein>
<evidence type="ECO:0000313" key="2">
    <source>
        <dbReference type="EMBL" id="GMS80421.1"/>
    </source>
</evidence>
<name>A0AAV5SLA0_9BILA</name>
<keyword evidence="3" id="KW-1185">Reference proteome</keyword>
<evidence type="ECO:0000256" key="1">
    <source>
        <dbReference type="SAM" id="SignalP"/>
    </source>
</evidence>
<feature type="chain" id="PRO_5043899131" evidence="1">
    <location>
        <begin position="16"/>
        <end position="382"/>
    </location>
</feature>
<dbReference type="EMBL" id="BTSX01000001">
    <property type="protein sequence ID" value="GMS80421.1"/>
    <property type="molecule type" value="Genomic_DNA"/>
</dbReference>
<feature type="signal peptide" evidence="1">
    <location>
        <begin position="1"/>
        <end position="15"/>
    </location>
</feature>
<keyword evidence="1" id="KW-0732">Signal</keyword>
<reference evidence="2" key="1">
    <citation type="submission" date="2023-10" db="EMBL/GenBank/DDBJ databases">
        <title>Genome assembly of Pristionchus species.</title>
        <authorList>
            <person name="Yoshida K."/>
            <person name="Sommer R.J."/>
        </authorList>
    </citation>
    <scope>NUCLEOTIDE SEQUENCE</scope>
    <source>
        <strain evidence="2">RS0144</strain>
    </source>
</reference>
<sequence>MLLLIFSSLLLSVSSQMVPQCPCSLVEPCYSNGADYITQCADRCQNHFTSLGLSYPAARKCILDKIPAMTDTVECARKNFGEVCAARPGPMVPKRYAETMQLAAFRELNEMIFQSGLAGEMGVLSKVAKKALGCITKCMKQRGCAGSKTCGLALPSDNQVVRTFKGCAQSRGLLTTPAMLLLIFSSLLLSVSSQMIPQCTCAEIGPCYDNIADTLTQCADRCQNHFTSLGVSYPVARQCILDKLPGFASTLQCAKSNFGDVCAASAGPMVPKRYAETLQLAAFRELSGMLNQSVLGGEAAALGRVVRKAVGCISKCVRTRGCSGTKSCGLSLPSDNQIVSTFKTCATSSGLLTTSSVQTMCGCLVNAGIPQLADACPKISIN</sequence>
<evidence type="ECO:0000313" key="3">
    <source>
        <dbReference type="Proteomes" id="UP001432027"/>
    </source>
</evidence>
<organism evidence="2 3">
    <name type="scientific">Pristionchus entomophagus</name>
    <dbReference type="NCBI Taxonomy" id="358040"/>
    <lineage>
        <taxon>Eukaryota</taxon>
        <taxon>Metazoa</taxon>
        <taxon>Ecdysozoa</taxon>
        <taxon>Nematoda</taxon>
        <taxon>Chromadorea</taxon>
        <taxon>Rhabditida</taxon>
        <taxon>Rhabditina</taxon>
        <taxon>Diplogasteromorpha</taxon>
        <taxon>Diplogasteroidea</taxon>
        <taxon>Neodiplogasteridae</taxon>
        <taxon>Pristionchus</taxon>
    </lineage>
</organism>
<proteinExistence type="predicted"/>